<reference evidence="2" key="1">
    <citation type="submission" date="2022-05" db="EMBL/GenBank/DDBJ databases">
        <title>Jatrophihabitans sp. SB3-54 whole genome sequence.</title>
        <authorList>
            <person name="Suh M.K."/>
            <person name="Eom M.K."/>
            <person name="Kim J.S."/>
            <person name="Kim H.S."/>
            <person name="Do H.E."/>
            <person name="Shin Y.K."/>
            <person name="Lee J.-S."/>
        </authorList>
    </citation>
    <scope>NUCLEOTIDE SEQUENCE</scope>
    <source>
        <strain evidence="2">SB3-54</strain>
    </source>
</reference>
<accession>A0ABY7JTN5</accession>
<evidence type="ECO:0000313" key="3">
    <source>
        <dbReference type="Proteomes" id="UP001164693"/>
    </source>
</evidence>
<evidence type="ECO:0000313" key="2">
    <source>
        <dbReference type="EMBL" id="WAX55698.1"/>
    </source>
</evidence>
<gene>
    <name evidence="2" type="ORF">M6B22_14270</name>
</gene>
<dbReference type="Proteomes" id="UP001164693">
    <property type="component" value="Chromosome"/>
</dbReference>
<dbReference type="Pfam" id="PF12867">
    <property type="entry name" value="DinB_2"/>
    <property type="match status" value="1"/>
</dbReference>
<name>A0ABY7JTN5_9ACTN</name>
<sequence>MIAPAVPSPDDKDWTWVLERPCPECGFDASTLLRTELAALVQRSAASFRAALAADNAAQRPAPDVWSPLEYGCHVRDVCTRFGERLALMLAEDDPQFANWDQDETALADRYWTQQPAVVSEELTDAASAIATAFASVPGGAWDRPGRRSNGSVFTVDTLGRYFAHDLVHHAHDIGRPIH</sequence>
<organism evidence="2 3">
    <name type="scientific">Jatrophihabitans cynanchi</name>
    <dbReference type="NCBI Taxonomy" id="2944128"/>
    <lineage>
        <taxon>Bacteria</taxon>
        <taxon>Bacillati</taxon>
        <taxon>Actinomycetota</taxon>
        <taxon>Actinomycetes</taxon>
        <taxon>Jatrophihabitantales</taxon>
        <taxon>Jatrophihabitantaceae</taxon>
        <taxon>Jatrophihabitans</taxon>
    </lineage>
</organism>
<keyword evidence="3" id="KW-1185">Reference proteome</keyword>
<dbReference type="Gene3D" id="1.20.120.450">
    <property type="entry name" value="dinb family like domain"/>
    <property type="match status" value="1"/>
</dbReference>
<dbReference type="InterPro" id="IPR034660">
    <property type="entry name" value="DinB/YfiT-like"/>
</dbReference>
<feature type="domain" description="DinB-like" evidence="1">
    <location>
        <begin position="51"/>
        <end position="173"/>
    </location>
</feature>
<dbReference type="RefSeq" id="WP_269442220.1">
    <property type="nucleotide sequence ID" value="NZ_CP097463.1"/>
</dbReference>
<proteinExistence type="predicted"/>
<dbReference type="SUPFAM" id="SSF109854">
    <property type="entry name" value="DinB/YfiT-like putative metalloenzymes"/>
    <property type="match status" value="1"/>
</dbReference>
<dbReference type="InterPro" id="IPR024775">
    <property type="entry name" value="DinB-like"/>
</dbReference>
<protein>
    <submittedName>
        <fullName evidence="2">DinB family protein</fullName>
    </submittedName>
</protein>
<evidence type="ECO:0000259" key="1">
    <source>
        <dbReference type="Pfam" id="PF12867"/>
    </source>
</evidence>
<dbReference type="EMBL" id="CP097463">
    <property type="protein sequence ID" value="WAX55698.1"/>
    <property type="molecule type" value="Genomic_DNA"/>
</dbReference>